<feature type="compositionally biased region" description="Basic and acidic residues" evidence="1">
    <location>
        <begin position="331"/>
        <end position="361"/>
    </location>
</feature>
<dbReference type="CDD" id="cd00229">
    <property type="entry name" value="SGNH_hydrolase"/>
    <property type="match status" value="1"/>
</dbReference>
<feature type="compositionally biased region" description="Basic and acidic residues" evidence="1">
    <location>
        <begin position="294"/>
        <end position="320"/>
    </location>
</feature>
<dbReference type="OrthoDB" id="5951887at2759"/>
<dbReference type="SUPFAM" id="SSF52266">
    <property type="entry name" value="SGNH hydrolase"/>
    <property type="match status" value="1"/>
</dbReference>
<feature type="compositionally biased region" description="Basic residues" evidence="1">
    <location>
        <begin position="94"/>
        <end position="117"/>
    </location>
</feature>
<feature type="compositionally biased region" description="Basic and acidic residues" evidence="1">
    <location>
        <begin position="257"/>
        <end position="283"/>
    </location>
</feature>
<name>A0A6S7JA02_PARCT</name>
<feature type="compositionally biased region" description="Basic and acidic residues" evidence="1">
    <location>
        <begin position="220"/>
        <end position="246"/>
    </location>
</feature>
<dbReference type="EMBL" id="CACRXK020006401">
    <property type="protein sequence ID" value="CAB4009288.1"/>
    <property type="molecule type" value="Genomic_DNA"/>
</dbReference>
<feature type="compositionally biased region" description="Basic and acidic residues" evidence="1">
    <location>
        <begin position="157"/>
        <end position="172"/>
    </location>
</feature>
<feature type="compositionally biased region" description="Basic and acidic residues" evidence="1">
    <location>
        <begin position="180"/>
        <end position="209"/>
    </location>
</feature>
<comment type="caution">
    <text evidence="2">The sequence shown here is derived from an EMBL/GenBank/DDBJ whole genome shotgun (WGS) entry which is preliminary data.</text>
</comment>
<feature type="region of interest" description="Disordered" evidence="1">
    <location>
        <begin position="39"/>
        <end position="58"/>
    </location>
</feature>
<dbReference type="PANTHER" id="PTHR34407">
    <property type="entry name" value="EXPRESSED PROTEIN"/>
    <property type="match status" value="1"/>
</dbReference>
<sequence length="828" mass="93138">MRTNGLDVVLFTIVVCNLVLGYTALQIHDIVAEQTQITPRKEGGEANDIASLNDGLRSKRYGPETRELLVRDESHKEMVNSLVGQHDKETAVERKKRTHKTKRKHHTETRKDSHKSRTREWDDIFEKLLSKVKEKLKKDKKLHGSYIDKNSATKSKGKSDKKKDSSKNRDEQTASTSNKNFHDKVGDKTKTTQSKASDKSDSSKNKDEQTASASNKKMHDKVGDKTKTTQSKASDKSDSSKNKDEQTASASNKKMHDKVGDKTKTTQSKASDKSDSSKNKDEQTASASNKKMHDKVGDKTKTTQSKASDKSDSSKNKDEQTVSASNKKMHDKVGDKTKTTKKASDKSDKGKDHHKNSDEESVSKFLNETELVSLREALLVHPFSTWKFKDRFNSMEDLGVHEALLHDVVKNKWNTRLRHKLFKAFRGENIHLAVIGGSNTAGGGIQKDEGRTDGLFFRVILDWWQKTITPITGSHLKTRQIAIGGTSSDFFQYCHRSFVQKDVDLVLLEMSVNDLHELPYHVNLSLPIEQLTRQLLEYPTEPALLYVNLLSGRSYYQGCTNLEDFGQQLLSNMYEITTFNWRDAVCPVIDGKYRIPLKSCAVVCKDGHHINQLGHAHISLMVINLFRDLLLDNIGHVDELYEQVFHDEVVLPKPVFIAEQSKVITDPVCWTTLTPNFKKKIITNSMEVGVMENYGFDFVHDKAIGGGHCFTENACRADAYSGWTGRDVGASLTLSFTVPPLGHNRRIQSRSVVFATRTCWKCGVAEVWLDDDVVNRRHVRAESQYSQTLLEIVSLRVNPGDHTMSVKVVHPGVVTVVGVMLGPPDGPY</sequence>
<feature type="region of interest" description="Disordered" evidence="1">
    <location>
        <begin position="81"/>
        <end position="118"/>
    </location>
</feature>
<reference evidence="2" key="1">
    <citation type="submission" date="2020-04" db="EMBL/GenBank/DDBJ databases">
        <authorList>
            <person name="Alioto T."/>
            <person name="Alioto T."/>
            <person name="Gomez Garrido J."/>
        </authorList>
    </citation>
    <scope>NUCLEOTIDE SEQUENCE</scope>
    <source>
        <strain evidence="2">A484AB</strain>
    </source>
</reference>
<accession>A0A6S7JA02</accession>
<dbReference type="Proteomes" id="UP001152795">
    <property type="component" value="Unassembled WGS sequence"/>
</dbReference>
<protein>
    <submittedName>
        <fullName evidence="2">Uncharacterized protein</fullName>
    </submittedName>
</protein>
<evidence type="ECO:0000256" key="1">
    <source>
        <dbReference type="SAM" id="MobiDB-lite"/>
    </source>
</evidence>
<evidence type="ECO:0000313" key="3">
    <source>
        <dbReference type="Proteomes" id="UP001152795"/>
    </source>
</evidence>
<keyword evidence="3" id="KW-1185">Reference proteome</keyword>
<evidence type="ECO:0000313" key="2">
    <source>
        <dbReference type="EMBL" id="CAB4009288.1"/>
    </source>
</evidence>
<proteinExistence type="predicted"/>
<dbReference type="AlphaFoldDB" id="A0A6S7JA02"/>
<feature type="region of interest" description="Disordered" evidence="1">
    <location>
        <begin position="147"/>
        <end position="361"/>
    </location>
</feature>
<gene>
    <name evidence="2" type="ORF">PACLA_8A060787</name>
</gene>
<organism evidence="2 3">
    <name type="scientific">Paramuricea clavata</name>
    <name type="common">Red gorgonian</name>
    <name type="synonym">Violescent sea-whip</name>
    <dbReference type="NCBI Taxonomy" id="317549"/>
    <lineage>
        <taxon>Eukaryota</taxon>
        <taxon>Metazoa</taxon>
        <taxon>Cnidaria</taxon>
        <taxon>Anthozoa</taxon>
        <taxon>Octocorallia</taxon>
        <taxon>Malacalcyonacea</taxon>
        <taxon>Plexauridae</taxon>
        <taxon>Paramuricea</taxon>
    </lineage>
</organism>
<dbReference type="PANTHER" id="PTHR34407:SF1">
    <property type="entry name" value="SGNH HYDROLASE-TYPE ESTERASE DOMAIN-CONTAINING PROTEIN"/>
    <property type="match status" value="1"/>
</dbReference>